<accession>A0A9X0D225</accession>
<dbReference type="InterPro" id="IPR003644">
    <property type="entry name" value="Calx_beta"/>
</dbReference>
<keyword evidence="5" id="KW-1133">Transmembrane helix</keyword>
<dbReference type="SUPFAM" id="SSF141072">
    <property type="entry name" value="CalX-like"/>
    <property type="match status" value="1"/>
</dbReference>
<evidence type="ECO:0000256" key="1">
    <source>
        <dbReference type="ARBA" id="ARBA00022729"/>
    </source>
</evidence>
<dbReference type="GO" id="GO:0005432">
    <property type="term" value="F:calcium:sodium antiporter activity"/>
    <property type="evidence" value="ECO:0007669"/>
    <property type="project" value="TreeGrafter"/>
</dbReference>
<comment type="caution">
    <text evidence="8">The sequence shown here is derived from an EMBL/GenBank/DDBJ whole genome shotgun (WGS) entry which is preliminary data.</text>
</comment>
<keyword evidence="4" id="KW-0406">Ion transport</keyword>
<dbReference type="GO" id="GO:0007154">
    <property type="term" value="P:cell communication"/>
    <property type="evidence" value="ECO:0007669"/>
    <property type="project" value="InterPro"/>
</dbReference>
<keyword evidence="4" id="KW-0813">Transport</keyword>
<keyword evidence="2" id="KW-0677">Repeat</keyword>
<dbReference type="InterPro" id="IPR038081">
    <property type="entry name" value="CalX-like_sf"/>
</dbReference>
<keyword evidence="3" id="KW-0106">Calcium</keyword>
<evidence type="ECO:0000256" key="6">
    <source>
        <dbReference type="SAM" id="SignalP"/>
    </source>
</evidence>
<dbReference type="OrthoDB" id="418484at2759"/>
<dbReference type="GO" id="GO:0098794">
    <property type="term" value="C:postsynapse"/>
    <property type="evidence" value="ECO:0007669"/>
    <property type="project" value="TreeGrafter"/>
</dbReference>
<keyword evidence="9" id="KW-1185">Reference proteome</keyword>
<dbReference type="AlphaFoldDB" id="A0A9X0D225"/>
<keyword evidence="1 6" id="KW-0732">Signal</keyword>
<evidence type="ECO:0000313" key="9">
    <source>
        <dbReference type="Proteomes" id="UP001163046"/>
    </source>
</evidence>
<evidence type="ECO:0000313" key="8">
    <source>
        <dbReference type="EMBL" id="KAJ7382843.1"/>
    </source>
</evidence>
<feature type="domain" description="Calx-beta" evidence="7">
    <location>
        <begin position="258"/>
        <end position="351"/>
    </location>
</feature>
<feature type="chain" id="PRO_5040843420" evidence="6">
    <location>
        <begin position="21"/>
        <end position="421"/>
    </location>
</feature>
<gene>
    <name evidence="8" type="primary">SLC8A3</name>
    <name evidence="8" type="ORF">OS493_032479</name>
</gene>
<dbReference type="Gene3D" id="2.60.40.2030">
    <property type="match status" value="1"/>
</dbReference>
<name>A0A9X0D225_9CNID</name>
<evidence type="ECO:0000259" key="7">
    <source>
        <dbReference type="SMART" id="SM00237"/>
    </source>
</evidence>
<dbReference type="Pfam" id="PF03160">
    <property type="entry name" value="Calx-beta"/>
    <property type="match status" value="1"/>
</dbReference>
<feature type="signal peptide" evidence="6">
    <location>
        <begin position="1"/>
        <end position="20"/>
    </location>
</feature>
<dbReference type="GO" id="GO:0098703">
    <property type="term" value="P:calcium ion import across plasma membrane"/>
    <property type="evidence" value="ECO:0007669"/>
    <property type="project" value="TreeGrafter"/>
</dbReference>
<feature type="transmembrane region" description="Helical" evidence="5">
    <location>
        <begin position="391"/>
        <end position="420"/>
    </location>
</feature>
<dbReference type="SMART" id="SM00237">
    <property type="entry name" value="Calx_beta"/>
    <property type="match status" value="1"/>
</dbReference>
<dbReference type="EMBL" id="MU825913">
    <property type="protein sequence ID" value="KAJ7382843.1"/>
    <property type="molecule type" value="Genomic_DNA"/>
</dbReference>
<dbReference type="GO" id="GO:0042383">
    <property type="term" value="C:sarcolemma"/>
    <property type="evidence" value="ECO:0007669"/>
    <property type="project" value="TreeGrafter"/>
</dbReference>
<evidence type="ECO:0000256" key="5">
    <source>
        <dbReference type="SAM" id="Phobius"/>
    </source>
</evidence>
<proteinExistence type="predicted"/>
<sequence>MKSITIRIYLLLVTSSMAIAVTLPQPDINMPMCPKWNGQFYIYTPKTNDSFFPKAIVGEVVQREEDGICGAFFNKTETGANKIVLGDLSKTVGNVTACPTFTISFLFKVNYPLPRAAAVQIVYTEPRREARNSSSPAEIYLIQINGNVSLHALVGRHNLVTDAVRADVSATPGWTHATVINYGSHENATEIYLNGSKAAVGEYEIQIDPEPSNPKPYEYSINNDYGPSKLWISSFQVICNEALSQEQAKEISDSTFSKALQDVDVNFTTNALSVQEDVGSVQIGVTRTGYDELASIVRFTATSGTAKINEDFIFAPNEFVFKPGVKSHTLNVQILSDDYTEDDEEFTISVTSLDGVTKVTQGSVTITIGRNTGAAGSQDEQTGSGDEDICYIPLILLSIAIGMVTIGIIILIVFLIVFFCR</sequence>
<organism evidence="8 9">
    <name type="scientific">Desmophyllum pertusum</name>
    <dbReference type="NCBI Taxonomy" id="174260"/>
    <lineage>
        <taxon>Eukaryota</taxon>
        <taxon>Metazoa</taxon>
        <taxon>Cnidaria</taxon>
        <taxon>Anthozoa</taxon>
        <taxon>Hexacorallia</taxon>
        <taxon>Scleractinia</taxon>
        <taxon>Caryophylliina</taxon>
        <taxon>Caryophylliidae</taxon>
        <taxon>Desmophyllum</taxon>
    </lineage>
</organism>
<dbReference type="Proteomes" id="UP001163046">
    <property type="component" value="Unassembled WGS sequence"/>
</dbReference>
<keyword evidence="5" id="KW-0812">Transmembrane</keyword>
<protein>
    <submittedName>
        <fullName evidence="8">Sodium/calcium exchanger 3</fullName>
    </submittedName>
</protein>
<evidence type="ECO:0000256" key="3">
    <source>
        <dbReference type="ARBA" id="ARBA00022837"/>
    </source>
</evidence>
<evidence type="ECO:0000256" key="4">
    <source>
        <dbReference type="ARBA" id="ARBA00023065"/>
    </source>
</evidence>
<dbReference type="PANTHER" id="PTHR11878">
    <property type="entry name" value="SODIUM/CALCIUM EXCHANGER"/>
    <property type="match status" value="1"/>
</dbReference>
<reference evidence="8" key="1">
    <citation type="submission" date="2023-01" db="EMBL/GenBank/DDBJ databases">
        <title>Genome assembly of the deep-sea coral Lophelia pertusa.</title>
        <authorList>
            <person name="Herrera S."/>
            <person name="Cordes E."/>
        </authorList>
    </citation>
    <scope>NUCLEOTIDE SEQUENCE</scope>
    <source>
        <strain evidence="8">USNM1676648</strain>
        <tissue evidence="8">Polyp</tissue>
    </source>
</reference>
<evidence type="ECO:0000256" key="2">
    <source>
        <dbReference type="ARBA" id="ARBA00022737"/>
    </source>
</evidence>
<dbReference type="PANTHER" id="PTHR11878:SF76">
    <property type="entry name" value="CALX-BETA DOMAIN-CONTAINING PROTEIN"/>
    <property type="match status" value="1"/>
</dbReference>
<dbReference type="GO" id="GO:0030424">
    <property type="term" value="C:axon"/>
    <property type="evidence" value="ECO:0007669"/>
    <property type="project" value="TreeGrafter"/>
</dbReference>
<dbReference type="InterPro" id="IPR051171">
    <property type="entry name" value="CaCA"/>
</dbReference>
<keyword evidence="5" id="KW-0472">Membrane</keyword>